<evidence type="ECO:0000259" key="9">
    <source>
        <dbReference type="SMART" id="SM00249"/>
    </source>
</evidence>
<dbReference type="Gene3D" id="3.30.40.10">
    <property type="entry name" value="Zinc/RING finger domain, C3HC4 (zinc finger)"/>
    <property type="match status" value="1"/>
</dbReference>
<evidence type="ECO:0000256" key="4">
    <source>
        <dbReference type="ARBA" id="ARBA00022771"/>
    </source>
</evidence>
<evidence type="ECO:0000256" key="3">
    <source>
        <dbReference type="ARBA" id="ARBA00022737"/>
    </source>
</evidence>
<dbReference type="GeneTree" id="ENSGT00960000188198"/>
<keyword evidence="6" id="KW-0805">Transcription regulation</keyword>
<keyword evidence="3" id="KW-0677">Repeat</keyword>
<dbReference type="GO" id="GO:0044666">
    <property type="term" value="C:MLL3/4 complex"/>
    <property type="evidence" value="ECO:0007669"/>
    <property type="project" value="TreeGrafter"/>
</dbReference>
<name>A0A8D0LAK6_SPHPU</name>
<accession>A0A8D0LAK6</accession>
<dbReference type="Pfam" id="PF00628">
    <property type="entry name" value="PHD"/>
    <property type="match status" value="1"/>
</dbReference>
<evidence type="ECO:0000256" key="5">
    <source>
        <dbReference type="ARBA" id="ARBA00022833"/>
    </source>
</evidence>
<comment type="subcellular location">
    <subcellularLocation>
        <location evidence="1">Nucleus</location>
    </subcellularLocation>
</comment>
<sequence length="82" mass="9237">MMLVCETCDKGYHTFCMKPAIEILPADSWKCKNCRVCCDCGSRLAAVDPTCQWYESYSVCQPCQEQRRRSSADTKDTPGSQA</sequence>
<dbReference type="InterPro" id="IPR019787">
    <property type="entry name" value="Znf_PHD-finger"/>
</dbReference>
<keyword evidence="5" id="KW-0862">Zinc</keyword>
<evidence type="ECO:0000313" key="11">
    <source>
        <dbReference type="Proteomes" id="UP000694392"/>
    </source>
</evidence>
<dbReference type="SUPFAM" id="SSF57903">
    <property type="entry name" value="FYVE/PHD zinc finger"/>
    <property type="match status" value="1"/>
</dbReference>
<evidence type="ECO:0000256" key="1">
    <source>
        <dbReference type="ARBA" id="ARBA00004123"/>
    </source>
</evidence>
<keyword evidence="4" id="KW-0863">Zinc-finger</keyword>
<keyword evidence="2" id="KW-0479">Metal-binding</keyword>
<dbReference type="PANTHER" id="PTHR45888">
    <property type="entry name" value="HL01030P-RELATED"/>
    <property type="match status" value="1"/>
</dbReference>
<dbReference type="GO" id="GO:0003713">
    <property type="term" value="F:transcription coactivator activity"/>
    <property type="evidence" value="ECO:0007669"/>
    <property type="project" value="TreeGrafter"/>
</dbReference>
<organism evidence="10 11">
    <name type="scientific">Sphenodon punctatus</name>
    <name type="common">Tuatara</name>
    <name type="synonym">Hatteria punctata</name>
    <dbReference type="NCBI Taxonomy" id="8508"/>
    <lineage>
        <taxon>Eukaryota</taxon>
        <taxon>Metazoa</taxon>
        <taxon>Chordata</taxon>
        <taxon>Craniata</taxon>
        <taxon>Vertebrata</taxon>
        <taxon>Euteleostomi</taxon>
        <taxon>Lepidosauria</taxon>
        <taxon>Sphenodontia</taxon>
        <taxon>Sphenodontidae</taxon>
        <taxon>Sphenodon</taxon>
    </lineage>
</organism>
<proteinExistence type="predicted"/>
<keyword evidence="8" id="KW-0539">Nucleus</keyword>
<dbReference type="Ensembl" id="ENSSPUT00000021021.1">
    <property type="protein sequence ID" value="ENSSPUP00000019731.1"/>
    <property type="gene ID" value="ENSSPUG00000015207.1"/>
</dbReference>
<evidence type="ECO:0000256" key="7">
    <source>
        <dbReference type="ARBA" id="ARBA00023163"/>
    </source>
</evidence>
<reference evidence="10" key="2">
    <citation type="submission" date="2025-09" db="UniProtKB">
        <authorList>
            <consortium name="Ensembl"/>
        </authorList>
    </citation>
    <scope>IDENTIFICATION</scope>
</reference>
<dbReference type="GO" id="GO:0042800">
    <property type="term" value="F:histone H3K4 methyltransferase activity"/>
    <property type="evidence" value="ECO:0007669"/>
    <property type="project" value="TreeGrafter"/>
</dbReference>
<dbReference type="GO" id="GO:0008270">
    <property type="term" value="F:zinc ion binding"/>
    <property type="evidence" value="ECO:0007669"/>
    <property type="project" value="UniProtKB-KW"/>
</dbReference>
<evidence type="ECO:0000256" key="6">
    <source>
        <dbReference type="ARBA" id="ARBA00023015"/>
    </source>
</evidence>
<dbReference type="Proteomes" id="UP000694392">
    <property type="component" value="Unplaced"/>
</dbReference>
<feature type="domain" description="Zinc finger PHD-type" evidence="9">
    <location>
        <begin position="2"/>
        <end position="35"/>
    </location>
</feature>
<dbReference type="AlphaFoldDB" id="A0A8D0LAK6"/>
<dbReference type="PANTHER" id="PTHR45888:SF2">
    <property type="entry name" value="HISTONE-LYSINE N-METHYLTRANSFERASE 2D"/>
    <property type="match status" value="1"/>
</dbReference>
<evidence type="ECO:0000256" key="2">
    <source>
        <dbReference type="ARBA" id="ARBA00022723"/>
    </source>
</evidence>
<dbReference type="SMART" id="SM00249">
    <property type="entry name" value="PHD"/>
    <property type="match status" value="1"/>
</dbReference>
<dbReference type="GO" id="GO:0045944">
    <property type="term" value="P:positive regulation of transcription by RNA polymerase II"/>
    <property type="evidence" value="ECO:0007669"/>
    <property type="project" value="TreeGrafter"/>
</dbReference>
<evidence type="ECO:0000313" key="10">
    <source>
        <dbReference type="Ensembl" id="ENSSPUP00000019731.1"/>
    </source>
</evidence>
<keyword evidence="7" id="KW-0804">Transcription</keyword>
<dbReference type="InterPro" id="IPR013083">
    <property type="entry name" value="Znf_RING/FYVE/PHD"/>
</dbReference>
<reference evidence="10" key="1">
    <citation type="submission" date="2025-08" db="UniProtKB">
        <authorList>
            <consortium name="Ensembl"/>
        </authorList>
    </citation>
    <scope>IDENTIFICATION</scope>
</reference>
<dbReference type="InterPro" id="IPR011011">
    <property type="entry name" value="Znf_FYVE_PHD"/>
</dbReference>
<protein>
    <recommendedName>
        <fullName evidence="9">Zinc finger PHD-type domain-containing protein</fullName>
    </recommendedName>
</protein>
<keyword evidence="11" id="KW-1185">Reference proteome</keyword>
<evidence type="ECO:0000256" key="8">
    <source>
        <dbReference type="ARBA" id="ARBA00023242"/>
    </source>
</evidence>
<dbReference type="InterPro" id="IPR001965">
    <property type="entry name" value="Znf_PHD"/>
</dbReference>